<dbReference type="RefSeq" id="YP_010059853.1">
    <property type="nucleotide sequence ID" value="NC_054727.1"/>
</dbReference>
<name>A0A514DDZ9_9CAUD</name>
<accession>A0A514DDZ9</accession>
<dbReference type="KEGG" id="vg:64767085"/>
<evidence type="ECO:0000313" key="2">
    <source>
        <dbReference type="Proteomes" id="UP000316777"/>
    </source>
</evidence>
<reference evidence="1 2" key="1">
    <citation type="submission" date="2019-05" db="EMBL/GenBank/DDBJ databases">
        <authorList>
            <person name="Pope W.H."/>
            <person name="Garlena R.A."/>
            <person name="Russell D.A."/>
            <person name="Jacobs-Sera D."/>
            <person name="Hatfull G.F."/>
        </authorList>
    </citation>
    <scope>NUCLEOTIDE SEQUENCE [LARGE SCALE GENOMIC DNA]</scope>
</reference>
<organism evidence="1 2">
    <name type="scientific">Mycobacterium phage Phrappuccino</name>
    <dbReference type="NCBI Taxonomy" id="2591223"/>
    <lineage>
        <taxon>Viruses</taxon>
        <taxon>Duplodnaviria</taxon>
        <taxon>Heunggongvirae</taxon>
        <taxon>Uroviricota</taxon>
        <taxon>Caudoviricetes</taxon>
        <taxon>Phrappuccinovirus</taxon>
        <taxon>Phrappuccinovirus phrappuccino</taxon>
        <taxon>Phreappuccinovirus Phrappuccino</taxon>
    </lineage>
</organism>
<keyword evidence="2" id="KW-1185">Reference proteome</keyword>
<dbReference type="Proteomes" id="UP000316777">
    <property type="component" value="Segment"/>
</dbReference>
<sequence>MNVIVVVPMHRRSLAPDKVAEAMEFMLNAHVLTVTVVDHDGEVLTYEAGA</sequence>
<gene>
    <name evidence="1" type="primary">164</name>
    <name evidence="1" type="ORF">SEA_PHRAPPUCCINO_164</name>
</gene>
<dbReference type="EMBL" id="MK937592">
    <property type="protein sequence ID" value="QDH91839.1"/>
    <property type="molecule type" value="Genomic_DNA"/>
</dbReference>
<evidence type="ECO:0000313" key="1">
    <source>
        <dbReference type="EMBL" id="QDH91839.1"/>
    </source>
</evidence>
<protein>
    <submittedName>
        <fullName evidence="1">Uncharacterized protein</fullName>
    </submittedName>
</protein>
<dbReference type="GeneID" id="64767085"/>
<proteinExistence type="predicted"/>